<evidence type="ECO:0000313" key="9">
    <source>
        <dbReference type="Proteomes" id="UP001172159"/>
    </source>
</evidence>
<feature type="transmembrane region" description="Helical" evidence="7">
    <location>
        <begin position="6"/>
        <end position="24"/>
    </location>
</feature>
<feature type="transmembrane region" description="Helical" evidence="7">
    <location>
        <begin position="145"/>
        <end position="165"/>
    </location>
</feature>
<dbReference type="GO" id="GO:0000324">
    <property type="term" value="C:fungal-type vacuole"/>
    <property type="evidence" value="ECO:0007669"/>
    <property type="project" value="TreeGrafter"/>
</dbReference>
<feature type="transmembrane region" description="Helical" evidence="7">
    <location>
        <begin position="181"/>
        <end position="204"/>
    </location>
</feature>
<name>A0AA40ED21_9PEZI</name>
<dbReference type="GO" id="GO:0012505">
    <property type="term" value="C:endomembrane system"/>
    <property type="evidence" value="ECO:0007669"/>
    <property type="project" value="UniProtKB-SubCell"/>
</dbReference>
<evidence type="ECO:0000256" key="2">
    <source>
        <dbReference type="ARBA" id="ARBA00022448"/>
    </source>
</evidence>
<feature type="transmembrane region" description="Helical" evidence="7">
    <location>
        <begin position="111"/>
        <end position="133"/>
    </location>
</feature>
<keyword evidence="2" id="KW-0813">Transport</keyword>
<keyword evidence="5 7" id="KW-1133">Transmembrane helix</keyword>
<evidence type="ECO:0000256" key="4">
    <source>
        <dbReference type="ARBA" id="ARBA00022737"/>
    </source>
</evidence>
<protein>
    <submittedName>
        <fullName evidence="8">Uncharacterized protein</fullName>
    </submittedName>
</protein>
<keyword evidence="4" id="KW-0677">Repeat</keyword>
<evidence type="ECO:0000256" key="3">
    <source>
        <dbReference type="ARBA" id="ARBA00022692"/>
    </source>
</evidence>
<dbReference type="Pfam" id="PF04193">
    <property type="entry name" value="PQ-loop"/>
    <property type="match status" value="2"/>
</dbReference>
<dbReference type="EMBL" id="JAUKTV010000007">
    <property type="protein sequence ID" value="KAK0735515.1"/>
    <property type="molecule type" value="Genomic_DNA"/>
</dbReference>
<reference evidence="8" key="1">
    <citation type="submission" date="2023-06" db="EMBL/GenBank/DDBJ databases">
        <title>Genome-scale phylogeny and comparative genomics of the fungal order Sordariales.</title>
        <authorList>
            <consortium name="Lawrence Berkeley National Laboratory"/>
            <person name="Hensen N."/>
            <person name="Bonometti L."/>
            <person name="Westerberg I."/>
            <person name="Brannstrom I.O."/>
            <person name="Guillou S."/>
            <person name="Cros-Aarteil S."/>
            <person name="Calhoun S."/>
            <person name="Haridas S."/>
            <person name="Kuo A."/>
            <person name="Mondo S."/>
            <person name="Pangilinan J."/>
            <person name="Riley R."/>
            <person name="Labutti K."/>
            <person name="Andreopoulos B."/>
            <person name="Lipzen A."/>
            <person name="Chen C."/>
            <person name="Yanf M."/>
            <person name="Daum C."/>
            <person name="Ng V."/>
            <person name="Clum A."/>
            <person name="Steindorff A."/>
            <person name="Ohm R."/>
            <person name="Martin F."/>
            <person name="Silar P."/>
            <person name="Natvig D."/>
            <person name="Lalanne C."/>
            <person name="Gautier V."/>
            <person name="Ament-Velasquez S.L."/>
            <person name="Kruys A."/>
            <person name="Hutchinson M.I."/>
            <person name="Powell A.J."/>
            <person name="Barry K."/>
            <person name="Miller A.N."/>
            <person name="Grigoriev I.V."/>
            <person name="Debuchy R."/>
            <person name="Gladieux P."/>
            <person name="Thoren M.H."/>
            <person name="Johannesson H."/>
        </authorList>
    </citation>
    <scope>NUCLEOTIDE SEQUENCE</scope>
    <source>
        <strain evidence="8">CBS 540.89</strain>
    </source>
</reference>
<sequence>MSFPEFTSAVFGWVYFLCWSLSFYPQSMLNYTRRSTSGTTVDFPLINCLGILPPIFFHPLIIPSILTYLLPGFLSYTISNFLFYSSPLIRSQYASRYHNLTPTVQLNDITFALHGLALSIICTTQYLLPHLWGFTPSKGNKPSRFILGIFFGCILGVVLVVFIVLSSSERNNPSAGGDRQAWIWLDAVYAISYVKLIVTLIKYTPQVLVNYRNKSTRGWSITQILLDFSGGVLSMGQQGIDSWLQGIGAGLRGIRSSLRWGM</sequence>
<dbReference type="GO" id="GO:0005774">
    <property type="term" value="C:vacuolar membrane"/>
    <property type="evidence" value="ECO:0007669"/>
    <property type="project" value="TreeGrafter"/>
</dbReference>
<dbReference type="PANTHER" id="PTHR13131:SF5">
    <property type="entry name" value="CYSTINOSIN"/>
    <property type="match status" value="1"/>
</dbReference>
<evidence type="ECO:0000256" key="5">
    <source>
        <dbReference type="ARBA" id="ARBA00022989"/>
    </source>
</evidence>
<keyword evidence="6 7" id="KW-0472">Membrane</keyword>
<dbReference type="AlphaFoldDB" id="A0AA40ED21"/>
<comment type="caution">
    <text evidence="8">The sequence shown here is derived from an EMBL/GenBank/DDBJ whole genome shotgun (WGS) entry which is preliminary data.</text>
</comment>
<feature type="transmembrane region" description="Helical" evidence="7">
    <location>
        <begin position="45"/>
        <end position="70"/>
    </location>
</feature>
<comment type="subcellular location">
    <subcellularLocation>
        <location evidence="1">Endomembrane system</location>
        <topology evidence="1">Multi-pass membrane protein</topology>
    </subcellularLocation>
</comment>
<organism evidence="8 9">
    <name type="scientific">Apiosordaria backusii</name>
    <dbReference type="NCBI Taxonomy" id="314023"/>
    <lineage>
        <taxon>Eukaryota</taxon>
        <taxon>Fungi</taxon>
        <taxon>Dikarya</taxon>
        <taxon>Ascomycota</taxon>
        <taxon>Pezizomycotina</taxon>
        <taxon>Sordariomycetes</taxon>
        <taxon>Sordariomycetidae</taxon>
        <taxon>Sordariales</taxon>
        <taxon>Lasiosphaeriaceae</taxon>
        <taxon>Apiosordaria</taxon>
    </lineage>
</organism>
<dbReference type="Proteomes" id="UP001172159">
    <property type="component" value="Unassembled WGS sequence"/>
</dbReference>
<keyword evidence="9" id="KW-1185">Reference proteome</keyword>
<dbReference type="PANTHER" id="PTHR13131">
    <property type="entry name" value="CYSTINOSIN"/>
    <property type="match status" value="1"/>
</dbReference>
<accession>A0AA40ED21</accession>
<keyword evidence="3 7" id="KW-0812">Transmembrane</keyword>
<evidence type="ECO:0000256" key="7">
    <source>
        <dbReference type="SAM" id="Phobius"/>
    </source>
</evidence>
<evidence type="ECO:0000256" key="6">
    <source>
        <dbReference type="ARBA" id="ARBA00023136"/>
    </source>
</evidence>
<evidence type="ECO:0000313" key="8">
    <source>
        <dbReference type="EMBL" id="KAK0735515.1"/>
    </source>
</evidence>
<proteinExistence type="predicted"/>
<gene>
    <name evidence="8" type="ORF">B0T21DRAFT_187766</name>
</gene>
<dbReference type="InterPro" id="IPR006603">
    <property type="entry name" value="PQ-loop_rpt"/>
</dbReference>
<dbReference type="SMART" id="SM00679">
    <property type="entry name" value="CTNS"/>
    <property type="match status" value="2"/>
</dbReference>
<dbReference type="GO" id="GO:0015184">
    <property type="term" value="F:L-cystine transmembrane transporter activity"/>
    <property type="evidence" value="ECO:0007669"/>
    <property type="project" value="TreeGrafter"/>
</dbReference>
<evidence type="ECO:0000256" key="1">
    <source>
        <dbReference type="ARBA" id="ARBA00004127"/>
    </source>
</evidence>
<dbReference type="InterPro" id="IPR005282">
    <property type="entry name" value="LC_transporter"/>
</dbReference>